<name>A0A6J7A5E1_9ZZZZ</name>
<dbReference type="EMBL" id="CAFAAZ010000018">
    <property type="protein sequence ID" value="CAB4827954.1"/>
    <property type="molecule type" value="Genomic_DNA"/>
</dbReference>
<proteinExistence type="predicted"/>
<organism evidence="1">
    <name type="scientific">freshwater metagenome</name>
    <dbReference type="NCBI Taxonomy" id="449393"/>
    <lineage>
        <taxon>unclassified sequences</taxon>
        <taxon>metagenomes</taxon>
        <taxon>ecological metagenomes</taxon>
    </lineage>
</organism>
<reference evidence="1" key="1">
    <citation type="submission" date="2020-05" db="EMBL/GenBank/DDBJ databases">
        <authorList>
            <person name="Chiriac C."/>
            <person name="Salcher M."/>
            <person name="Ghai R."/>
            <person name="Kavagutti S V."/>
        </authorList>
    </citation>
    <scope>NUCLEOTIDE SEQUENCE</scope>
</reference>
<dbReference type="AlphaFoldDB" id="A0A6J7A5E1"/>
<evidence type="ECO:0000313" key="1">
    <source>
        <dbReference type="EMBL" id="CAB4827954.1"/>
    </source>
</evidence>
<accession>A0A6J7A5E1</accession>
<dbReference type="InterPro" id="IPR008160">
    <property type="entry name" value="Collagen"/>
</dbReference>
<gene>
    <name evidence="1" type="ORF">UFOPK3128_01317</name>
</gene>
<dbReference type="Pfam" id="PF01391">
    <property type="entry name" value="Collagen"/>
    <property type="match status" value="1"/>
</dbReference>
<sequence length="231" mass="22525">MKKLIFFIAFLVFTRIGVSMGVSATPVGIGNFFLGEPSITQSNLNQVLGLLVGPDGQPGVAGVSGANGLNGLNGIPGIPGINGANGAPGAQGIQGIQGVAGTPGSPGAPGTPGKNGGIGNVGIGSGEVTIGSCDENVNIAATQEFKGDHFDLKTVSVSNIGAGCAGQQVTIHLQKTTGGAVTCTATLGAGLTGEANQISISVSTCPGGTNFDMKDLDTNIGLEFTDTGAGT</sequence>
<protein>
    <submittedName>
        <fullName evidence="1">Unannotated protein</fullName>
    </submittedName>
</protein>